<keyword evidence="2 4" id="KW-0238">DNA-binding</keyword>
<dbReference type="RefSeq" id="WP_289472304.1">
    <property type="nucleotide sequence ID" value="NZ_JAUCMN010000002.1"/>
</dbReference>
<dbReference type="EMBL" id="JAUCMN010000002">
    <property type="protein sequence ID" value="MDM7890789.1"/>
    <property type="molecule type" value="Genomic_DNA"/>
</dbReference>
<dbReference type="InterPro" id="IPR009057">
    <property type="entry name" value="Homeodomain-like_sf"/>
</dbReference>
<dbReference type="SUPFAM" id="SSF46689">
    <property type="entry name" value="Homeodomain-like"/>
    <property type="match status" value="1"/>
</dbReference>
<evidence type="ECO:0000256" key="4">
    <source>
        <dbReference type="PROSITE-ProRule" id="PRU00335"/>
    </source>
</evidence>
<dbReference type="InterPro" id="IPR001647">
    <property type="entry name" value="HTH_TetR"/>
</dbReference>
<comment type="caution">
    <text evidence="6">The sequence shown here is derived from an EMBL/GenBank/DDBJ whole genome shotgun (WGS) entry which is preliminary data.</text>
</comment>
<dbReference type="PANTHER" id="PTHR30055">
    <property type="entry name" value="HTH-TYPE TRANSCRIPTIONAL REGULATOR RUTR"/>
    <property type="match status" value="1"/>
</dbReference>
<evidence type="ECO:0000259" key="5">
    <source>
        <dbReference type="PROSITE" id="PS50977"/>
    </source>
</evidence>
<proteinExistence type="predicted"/>
<accession>A0ABT7TPM4</accession>
<evidence type="ECO:0000313" key="7">
    <source>
        <dbReference type="Proteomes" id="UP001236404"/>
    </source>
</evidence>
<dbReference type="PRINTS" id="PR00455">
    <property type="entry name" value="HTHTETR"/>
</dbReference>
<evidence type="ECO:0000256" key="2">
    <source>
        <dbReference type="ARBA" id="ARBA00023125"/>
    </source>
</evidence>
<feature type="domain" description="HTH tetR-type" evidence="5">
    <location>
        <begin position="12"/>
        <end position="72"/>
    </location>
</feature>
<dbReference type="InterPro" id="IPR050109">
    <property type="entry name" value="HTH-type_TetR-like_transc_reg"/>
</dbReference>
<dbReference type="PROSITE" id="PS50977">
    <property type="entry name" value="HTH_TETR_2"/>
    <property type="match status" value="1"/>
</dbReference>
<evidence type="ECO:0000256" key="3">
    <source>
        <dbReference type="ARBA" id="ARBA00023163"/>
    </source>
</evidence>
<keyword evidence="3" id="KW-0804">Transcription</keyword>
<feature type="DNA-binding region" description="H-T-H motif" evidence="4">
    <location>
        <begin position="35"/>
        <end position="54"/>
    </location>
</feature>
<evidence type="ECO:0000256" key="1">
    <source>
        <dbReference type="ARBA" id="ARBA00023015"/>
    </source>
</evidence>
<keyword evidence="1" id="KW-0805">Transcription regulation</keyword>
<keyword evidence="7" id="KW-1185">Reference proteome</keyword>
<evidence type="ECO:0000313" key="6">
    <source>
        <dbReference type="EMBL" id="MDM7890789.1"/>
    </source>
</evidence>
<reference evidence="6 7" key="1">
    <citation type="submission" date="2023-06" db="EMBL/GenBank/DDBJ databases">
        <authorList>
            <person name="Feng G."/>
            <person name="Li J."/>
            <person name="Zhu H."/>
        </authorList>
    </citation>
    <scope>NUCLEOTIDE SEQUENCE [LARGE SCALE GENOMIC DNA]</scope>
    <source>
        <strain evidence="6 7">RHCKG28</strain>
    </source>
</reference>
<protein>
    <submittedName>
        <fullName evidence="6">TetR/AcrR family transcriptional regulator</fullName>
    </submittedName>
</protein>
<dbReference type="Proteomes" id="UP001236404">
    <property type="component" value="Unassembled WGS sequence"/>
</dbReference>
<sequence>MSSTAPKPDGRQDVRDRVVLAAADLLHDDGVDAVTTRAVAARAGVQAPTIYRLFGDKDGLLDAVAEHVMAVFSTEKAAMVDAAGANGTDPVEALRAGWDATIAFGLANPDLFVIMSDPRRGRGSPAVAAGLRVLAERLRRVAAAGRLLVRESDAIRLVHAAGTGAVLAILGEPEGARDPALADAVWAAVEAQVLVPERDDVPGADRALRTAALTLRAGVEELHRLTAAERAVLAEWLDRVVEAPAPVPGQA</sequence>
<organism evidence="6 7">
    <name type="scientific">Curtobacterium caseinilyticum</name>
    <dbReference type="NCBI Taxonomy" id="3055137"/>
    <lineage>
        <taxon>Bacteria</taxon>
        <taxon>Bacillati</taxon>
        <taxon>Actinomycetota</taxon>
        <taxon>Actinomycetes</taxon>
        <taxon>Micrococcales</taxon>
        <taxon>Microbacteriaceae</taxon>
        <taxon>Curtobacterium</taxon>
    </lineage>
</organism>
<dbReference type="PANTHER" id="PTHR30055:SF234">
    <property type="entry name" value="HTH-TYPE TRANSCRIPTIONAL REGULATOR BETI"/>
    <property type="match status" value="1"/>
</dbReference>
<dbReference type="Gene3D" id="1.10.357.10">
    <property type="entry name" value="Tetracycline Repressor, domain 2"/>
    <property type="match status" value="1"/>
</dbReference>
<dbReference type="Pfam" id="PF00440">
    <property type="entry name" value="TetR_N"/>
    <property type="match status" value="1"/>
</dbReference>
<dbReference type="Gene3D" id="1.10.10.60">
    <property type="entry name" value="Homeodomain-like"/>
    <property type="match status" value="1"/>
</dbReference>
<name>A0ABT7TPM4_9MICO</name>
<gene>
    <name evidence="6" type="ORF">QUG93_03740</name>
</gene>